<dbReference type="Proteomes" id="UP000324222">
    <property type="component" value="Unassembled WGS sequence"/>
</dbReference>
<proteinExistence type="predicted"/>
<dbReference type="AlphaFoldDB" id="A0A5B7KCT4"/>
<protein>
    <submittedName>
        <fullName evidence="2">Uncharacterized protein</fullName>
    </submittedName>
</protein>
<name>A0A5B7KCT4_PORTR</name>
<comment type="caution">
    <text evidence="2">The sequence shown here is derived from an EMBL/GenBank/DDBJ whole genome shotgun (WGS) entry which is preliminary data.</text>
</comment>
<gene>
    <name evidence="2" type="ORF">E2C01_098403</name>
</gene>
<keyword evidence="3" id="KW-1185">Reference proteome</keyword>
<reference evidence="2 3" key="1">
    <citation type="submission" date="2019-05" db="EMBL/GenBank/DDBJ databases">
        <title>Another draft genome of Portunus trituberculatus and its Hox gene families provides insights of decapod evolution.</title>
        <authorList>
            <person name="Jeong J.-H."/>
            <person name="Song I."/>
            <person name="Kim S."/>
            <person name="Choi T."/>
            <person name="Kim D."/>
            <person name="Ryu S."/>
            <person name="Kim W."/>
        </authorList>
    </citation>
    <scope>NUCLEOTIDE SEQUENCE [LARGE SCALE GENOMIC DNA]</scope>
    <source>
        <tissue evidence="2">Muscle</tissue>
    </source>
</reference>
<sequence length="120" mass="13299">MREDFGCVQRARATQQLCSVTSLCRYVGPRYSEHQRGKHGKIASLCLCLGRPLPAGDRLPHASKETATMDVPQSAVPGHGQDDDDSNAESQQSSEDNTEEATVERTGNITMPRKNRRKSW</sequence>
<evidence type="ECO:0000256" key="1">
    <source>
        <dbReference type="SAM" id="MobiDB-lite"/>
    </source>
</evidence>
<feature type="region of interest" description="Disordered" evidence="1">
    <location>
        <begin position="57"/>
        <end position="120"/>
    </location>
</feature>
<evidence type="ECO:0000313" key="3">
    <source>
        <dbReference type="Proteomes" id="UP000324222"/>
    </source>
</evidence>
<evidence type="ECO:0000313" key="2">
    <source>
        <dbReference type="EMBL" id="MPD02799.1"/>
    </source>
</evidence>
<accession>A0A5B7KCT4</accession>
<dbReference type="EMBL" id="VSRR010133142">
    <property type="protein sequence ID" value="MPD02799.1"/>
    <property type="molecule type" value="Genomic_DNA"/>
</dbReference>
<organism evidence="2 3">
    <name type="scientific">Portunus trituberculatus</name>
    <name type="common">Swimming crab</name>
    <name type="synonym">Neptunus trituberculatus</name>
    <dbReference type="NCBI Taxonomy" id="210409"/>
    <lineage>
        <taxon>Eukaryota</taxon>
        <taxon>Metazoa</taxon>
        <taxon>Ecdysozoa</taxon>
        <taxon>Arthropoda</taxon>
        <taxon>Crustacea</taxon>
        <taxon>Multicrustacea</taxon>
        <taxon>Malacostraca</taxon>
        <taxon>Eumalacostraca</taxon>
        <taxon>Eucarida</taxon>
        <taxon>Decapoda</taxon>
        <taxon>Pleocyemata</taxon>
        <taxon>Brachyura</taxon>
        <taxon>Eubrachyura</taxon>
        <taxon>Portunoidea</taxon>
        <taxon>Portunidae</taxon>
        <taxon>Portuninae</taxon>
        <taxon>Portunus</taxon>
    </lineage>
</organism>